<keyword evidence="4" id="KW-0326">Glycosidase</keyword>
<keyword evidence="3" id="KW-0378">Hydrolase</keyword>
<dbReference type="GO" id="GO:0004559">
    <property type="term" value="F:alpha-mannosidase activity"/>
    <property type="evidence" value="ECO:0007669"/>
    <property type="project" value="InterPro"/>
</dbReference>
<feature type="domain" description="Glycoside hydrolase family 38 central" evidence="5">
    <location>
        <begin position="270"/>
        <end position="348"/>
    </location>
</feature>
<organism evidence="6 7">
    <name type="scientific">Oceanobacillus sojae</name>
    <dbReference type="NCBI Taxonomy" id="582851"/>
    <lineage>
        <taxon>Bacteria</taxon>
        <taxon>Bacillati</taxon>
        <taxon>Bacillota</taxon>
        <taxon>Bacilli</taxon>
        <taxon>Bacillales</taxon>
        <taxon>Bacillaceae</taxon>
        <taxon>Oceanobacillus</taxon>
    </lineage>
</organism>
<evidence type="ECO:0000256" key="3">
    <source>
        <dbReference type="ARBA" id="ARBA00022801"/>
    </source>
</evidence>
<dbReference type="Gene3D" id="2.70.98.30">
    <property type="entry name" value="Golgi alpha-mannosidase II, domain 4"/>
    <property type="match status" value="1"/>
</dbReference>
<dbReference type="Pfam" id="PF09261">
    <property type="entry name" value="Alpha-mann_mid"/>
    <property type="match status" value="1"/>
</dbReference>
<dbReference type="SUPFAM" id="SSF74650">
    <property type="entry name" value="Galactose mutarotase-like"/>
    <property type="match status" value="1"/>
</dbReference>
<evidence type="ECO:0000259" key="5">
    <source>
        <dbReference type="SMART" id="SM00872"/>
    </source>
</evidence>
<dbReference type="SUPFAM" id="SSF88688">
    <property type="entry name" value="Families 57/38 glycoside transferase middle domain"/>
    <property type="match status" value="1"/>
</dbReference>
<evidence type="ECO:0000256" key="2">
    <source>
        <dbReference type="ARBA" id="ARBA00022723"/>
    </source>
</evidence>
<dbReference type="GO" id="GO:0006013">
    <property type="term" value="P:mannose metabolic process"/>
    <property type="evidence" value="ECO:0007669"/>
    <property type="project" value="InterPro"/>
</dbReference>
<dbReference type="EMBL" id="BJYM01000013">
    <property type="protein sequence ID" value="GEN88478.1"/>
    <property type="molecule type" value="Genomic_DNA"/>
</dbReference>
<dbReference type="InterPro" id="IPR000602">
    <property type="entry name" value="Glyco_hydro_38_N"/>
</dbReference>
<dbReference type="GO" id="GO:0046872">
    <property type="term" value="F:metal ion binding"/>
    <property type="evidence" value="ECO:0007669"/>
    <property type="project" value="UniProtKB-KW"/>
</dbReference>
<evidence type="ECO:0000256" key="4">
    <source>
        <dbReference type="ARBA" id="ARBA00023295"/>
    </source>
</evidence>
<dbReference type="RefSeq" id="WP_147211422.1">
    <property type="nucleotide sequence ID" value="NZ_BJYM01000013.1"/>
</dbReference>
<dbReference type="AlphaFoldDB" id="A0A511ZLZ9"/>
<keyword evidence="7" id="KW-1185">Reference proteome</keyword>
<dbReference type="GO" id="GO:0009313">
    <property type="term" value="P:oligosaccharide catabolic process"/>
    <property type="evidence" value="ECO:0007669"/>
    <property type="project" value="TreeGrafter"/>
</dbReference>
<sequence>MTNKIHVIAHTHWDYEWYFTSNESFIQLCYHVDEVIKALEENILDYYMLDGQMSIVEDYLEVNPEKKDRLMSLIQKGKLKVGPWYTQSDQMIIRGESLVRNLQLGIELGDSLGGADRLGYIPDAFGQSIDMPKIFSQMGIDKSVFWRGLSSDKMEQREFFWESEDGSRVVAYNIKDGYFVGVQLIESDDSESLINQIKKDTASSHIALPVGGDQRYVDINLKERIAGYNQNLTKDQLVESNYDNLFSEIKSEEQELPTIQGEFLNAEVSKIHRSIYSSRFDHKYLNDKVERRLIYQVEPLMAIADRIGIPYKKELVDKIWKLNLRNHAHDSAGSCNSDKTNQAILQRLIDADQLSYSVVDYLTRKISESRDEIKENQITVFNTLPVRRNQMIKLKVSLAHADFAIYHKGKKIAYEIISVEKHSNDPVRKKENPSPESYYFESEIVLPIELNAMGYEVLDIVEGEKGADSTQSVDENPFNHIENEYYRINCVDGQLNLYNKVSDTLYENFLFIEDSGDDGDNYDYSPPEKDRIICLDFSEGHVQYVKGELESSLKISGLFTIPVNQDERNQEEYNGEVPYECCITLRRGAEGVDFQLDMENKAFDHRMRLVVNGDVKADQSIADTPFGTISRPVIDPNLESWQESGWKEEPTGIYPMLNYVNLHDGQKSINAFSKGIKEYEIIGSSSKGIALTLFRAVGYLGKPDLLRRPGVASGNQFKYIETPDSQLQKKLKFKFSFMVGDTFSEAAAFTYYQNYAVSVPYYQHQSLNQFTTTLKYFVMQPLPETVPNSISLFDAAKVKDVVFSSFHKSRDGKGFVIRYFNPADKKIDDGGEVMCLKAIQFWGFTNMAETLNENETYQSETIQLGAFKPKEIKTIYIQFS</sequence>
<dbReference type="InterPro" id="IPR037094">
    <property type="entry name" value="Glyco_hydro_38_cen_sf"/>
</dbReference>
<dbReference type="CDD" id="cd10815">
    <property type="entry name" value="GH38N_AMII_EcMngB_like"/>
    <property type="match status" value="1"/>
</dbReference>
<comment type="similarity">
    <text evidence="1">Belongs to the glycosyl hydrolase 38 family.</text>
</comment>
<dbReference type="Pfam" id="PF07748">
    <property type="entry name" value="Glyco_hydro_38C"/>
    <property type="match status" value="1"/>
</dbReference>
<dbReference type="InterPro" id="IPR011330">
    <property type="entry name" value="Glyco_hydro/deAcase_b/a-brl"/>
</dbReference>
<accession>A0A511ZLZ9</accession>
<dbReference type="OrthoDB" id="9764050at2"/>
<dbReference type="InterPro" id="IPR027291">
    <property type="entry name" value="Glyco_hydro_38_N_sf"/>
</dbReference>
<dbReference type="Gene3D" id="1.20.1270.50">
    <property type="entry name" value="Glycoside hydrolase family 38, central domain"/>
    <property type="match status" value="1"/>
</dbReference>
<reference evidence="6 7" key="1">
    <citation type="submission" date="2019-07" db="EMBL/GenBank/DDBJ databases">
        <title>Whole genome shotgun sequence of Oceanobacillus sojae NBRC 105379.</title>
        <authorList>
            <person name="Hosoyama A."/>
            <person name="Uohara A."/>
            <person name="Ohji S."/>
            <person name="Ichikawa N."/>
        </authorList>
    </citation>
    <scope>NUCLEOTIDE SEQUENCE [LARGE SCALE GENOMIC DNA]</scope>
    <source>
        <strain evidence="6 7">NBRC 105379</strain>
    </source>
</reference>
<evidence type="ECO:0000313" key="7">
    <source>
        <dbReference type="Proteomes" id="UP000321558"/>
    </source>
</evidence>
<protein>
    <submittedName>
        <fullName evidence="6">Alpha-mannosidase</fullName>
    </submittedName>
</protein>
<dbReference type="SMART" id="SM00872">
    <property type="entry name" value="Alpha-mann_mid"/>
    <property type="match status" value="1"/>
</dbReference>
<dbReference type="Pfam" id="PF01074">
    <property type="entry name" value="Glyco_hydro_38N"/>
    <property type="match status" value="1"/>
</dbReference>
<gene>
    <name evidence="6" type="ORF">OSO01_32170</name>
</gene>
<dbReference type="InterPro" id="IPR011682">
    <property type="entry name" value="Glyco_hydro_38_C"/>
</dbReference>
<evidence type="ECO:0000313" key="6">
    <source>
        <dbReference type="EMBL" id="GEN88478.1"/>
    </source>
</evidence>
<dbReference type="PANTHER" id="PTHR46017">
    <property type="entry name" value="ALPHA-MANNOSIDASE 2C1"/>
    <property type="match status" value="1"/>
</dbReference>
<keyword evidence="2" id="KW-0479">Metal-binding</keyword>
<name>A0A511ZLZ9_9BACI</name>
<dbReference type="Gene3D" id="3.20.110.10">
    <property type="entry name" value="Glycoside hydrolase 38, N terminal domain"/>
    <property type="match status" value="1"/>
</dbReference>
<dbReference type="SUPFAM" id="SSF88713">
    <property type="entry name" value="Glycoside hydrolase/deacetylase"/>
    <property type="match status" value="1"/>
</dbReference>
<dbReference type="PANTHER" id="PTHR46017:SF2">
    <property type="entry name" value="MANNOSYLGLYCERATE HYDROLASE"/>
    <property type="match status" value="1"/>
</dbReference>
<evidence type="ECO:0000256" key="1">
    <source>
        <dbReference type="ARBA" id="ARBA00009792"/>
    </source>
</evidence>
<dbReference type="GO" id="GO:0030246">
    <property type="term" value="F:carbohydrate binding"/>
    <property type="evidence" value="ECO:0007669"/>
    <property type="project" value="InterPro"/>
</dbReference>
<dbReference type="InterPro" id="IPR028995">
    <property type="entry name" value="Glyco_hydro_57/38_cen_sf"/>
</dbReference>
<comment type="caution">
    <text evidence="6">The sequence shown here is derived from an EMBL/GenBank/DDBJ whole genome shotgun (WGS) entry which is preliminary data.</text>
</comment>
<dbReference type="Proteomes" id="UP000321558">
    <property type="component" value="Unassembled WGS sequence"/>
</dbReference>
<dbReference type="InterPro" id="IPR015341">
    <property type="entry name" value="Glyco_hydro_38_cen"/>
</dbReference>
<proteinExistence type="inferred from homology"/>
<dbReference type="InterPro" id="IPR011013">
    <property type="entry name" value="Gal_mutarotase_sf_dom"/>
</dbReference>